<comment type="caution">
    <text evidence="3">The sequence shown here is derived from an EMBL/GenBank/DDBJ whole genome shotgun (WGS) entry which is preliminary data.</text>
</comment>
<organism evidence="3 5">
    <name type="scientific">Dyadobacter helix</name>
    <dbReference type="NCBI Taxonomy" id="2822344"/>
    <lineage>
        <taxon>Bacteria</taxon>
        <taxon>Pseudomonadati</taxon>
        <taxon>Bacteroidota</taxon>
        <taxon>Cytophagia</taxon>
        <taxon>Cytophagales</taxon>
        <taxon>Spirosomataceae</taxon>
        <taxon>Dyadobacter</taxon>
    </lineage>
</organism>
<accession>A0A916J7L1</accession>
<protein>
    <submittedName>
        <fullName evidence="3">Uncharacterized protein</fullName>
    </submittedName>
</protein>
<name>A0A916J7L1_9BACT</name>
<gene>
    <name evidence="3" type="ORF">DYBT9275_00006</name>
    <name evidence="4" type="ORF">DYBT9275_01691</name>
</gene>
<keyword evidence="5" id="KW-1185">Reference proteome</keyword>
<reference evidence="3" key="1">
    <citation type="submission" date="2021-04" db="EMBL/GenBank/DDBJ databases">
        <authorList>
            <person name="Rodrigo-Torres L."/>
            <person name="Arahal R. D."/>
            <person name="Lucena T."/>
        </authorList>
    </citation>
    <scope>NUCLEOTIDE SEQUENCE</scope>
    <source>
        <strain evidence="3">CECT 9275</strain>
    </source>
</reference>
<dbReference type="Proteomes" id="UP000680038">
    <property type="component" value="Unassembled WGS sequence"/>
</dbReference>
<dbReference type="AlphaFoldDB" id="A0A916J7L1"/>
<dbReference type="RefSeq" id="WP_215236842.1">
    <property type="nucleotide sequence ID" value="NZ_CAJRAF010000001.1"/>
</dbReference>
<dbReference type="GO" id="GO:0009307">
    <property type="term" value="P:DNA restriction-modification system"/>
    <property type="evidence" value="ECO:0007669"/>
    <property type="project" value="UniProtKB-KW"/>
</dbReference>
<evidence type="ECO:0000313" key="3">
    <source>
        <dbReference type="EMBL" id="CAG4988126.1"/>
    </source>
</evidence>
<proteinExistence type="predicted"/>
<dbReference type="SUPFAM" id="SSF116734">
    <property type="entry name" value="DNA methylase specificity domain"/>
    <property type="match status" value="1"/>
</dbReference>
<dbReference type="InterPro" id="IPR044946">
    <property type="entry name" value="Restrct_endonuc_typeI_TRD_sf"/>
</dbReference>
<evidence type="ECO:0000313" key="4">
    <source>
        <dbReference type="EMBL" id="CAG4995658.1"/>
    </source>
</evidence>
<evidence type="ECO:0000256" key="2">
    <source>
        <dbReference type="ARBA" id="ARBA00023125"/>
    </source>
</evidence>
<dbReference type="EMBL" id="CAJRAF010000001">
    <property type="protein sequence ID" value="CAG4988126.1"/>
    <property type="molecule type" value="Genomic_DNA"/>
</dbReference>
<evidence type="ECO:0000256" key="1">
    <source>
        <dbReference type="ARBA" id="ARBA00022747"/>
    </source>
</evidence>
<sequence length="60" mass="6719">MVENILPIQQKTTNLASTNSTKLGNFPVIIAPKEEREAIFEYLKDVTSKIATAISLKKRD</sequence>
<keyword evidence="1" id="KW-0680">Restriction system</keyword>
<dbReference type="GO" id="GO:0003677">
    <property type="term" value="F:DNA binding"/>
    <property type="evidence" value="ECO:0007669"/>
    <property type="project" value="UniProtKB-KW"/>
</dbReference>
<evidence type="ECO:0000313" key="5">
    <source>
        <dbReference type="Proteomes" id="UP000680038"/>
    </source>
</evidence>
<dbReference type="EMBL" id="CAJRAF010000001">
    <property type="protein sequence ID" value="CAG4995658.1"/>
    <property type="molecule type" value="Genomic_DNA"/>
</dbReference>
<dbReference type="Gene3D" id="3.90.220.20">
    <property type="entry name" value="DNA methylase specificity domains"/>
    <property type="match status" value="1"/>
</dbReference>
<keyword evidence="2" id="KW-0238">DNA-binding</keyword>